<comment type="caution">
    <text evidence="1">The sequence shown here is derived from an EMBL/GenBank/DDBJ whole genome shotgun (WGS) entry which is preliminary data.</text>
</comment>
<dbReference type="RefSeq" id="WP_323295385.1">
    <property type="nucleotide sequence ID" value="NZ_JAYFUM010000005.1"/>
</dbReference>
<sequence>MKSCHIIFLVISSIIGFYFNNYASKEANENIQYQEKFDDLIKKDTIVSCNCSNGINSVKIKSKYLIYKNLLQDSIFVVNQKLVFLINNKEIGNYKPPFLYSYVSLNGKKVKVLRTILAEAKCLENNSKHIIYSFYGFNTFDPEHEFFSLNSAKGNWLWYFYGDKYETYKKYGNQSKYIKKYGAKVTSLSNMVKVFPF</sequence>
<protein>
    <submittedName>
        <fullName evidence="1">Uncharacterized protein</fullName>
    </submittedName>
</protein>
<dbReference type="EMBL" id="JAYFUM010000005">
    <property type="protein sequence ID" value="MEA5138216.1"/>
    <property type="molecule type" value="Genomic_DNA"/>
</dbReference>
<reference evidence="1 2" key="1">
    <citation type="submission" date="2023-12" db="EMBL/GenBank/DDBJ databases">
        <title>Novel species of the genus Arcicella isolated from rivers.</title>
        <authorList>
            <person name="Lu H."/>
        </authorList>
    </citation>
    <scope>NUCLEOTIDE SEQUENCE [LARGE SCALE GENOMIC DNA]</scope>
    <source>
        <strain evidence="1 2">KCTC 23307</strain>
    </source>
</reference>
<name>A0ABU5Q5Z3_9BACT</name>
<keyword evidence="2" id="KW-1185">Reference proteome</keyword>
<gene>
    <name evidence="1" type="ORF">VB248_03690</name>
</gene>
<evidence type="ECO:0000313" key="1">
    <source>
        <dbReference type="EMBL" id="MEA5138216.1"/>
    </source>
</evidence>
<organism evidence="1 2">
    <name type="scientific">Arcicella rigui</name>
    <dbReference type="NCBI Taxonomy" id="797020"/>
    <lineage>
        <taxon>Bacteria</taxon>
        <taxon>Pseudomonadati</taxon>
        <taxon>Bacteroidota</taxon>
        <taxon>Cytophagia</taxon>
        <taxon>Cytophagales</taxon>
        <taxon>Flectobacillaceae</taxon>
        <taxon>Arcicella</taxon>
    </lineage>
</organism>
<proteinExistence type="predicted"/>
<evidence type="ECO:0000313" key="2">
    <source>
        <dbReference type="Proteomes" id="UP001302949"/>
    </source>
</evidence>
<accession>A0ABU5Q5Z3</accession>
<dbReference type="Proteomes" id="UP001302949">
    <property type="component" value="Unassembled WGS sequence"/>
</dbReference>